<dbReference type="InterPro" id="IPR019775">
    <property type="entry name" value="WD40_repeat_CS"/>
</dbReference>
<comment type="subcellular location">
    <subcellularLocation>
        <location evidence="2">Cytoplasm</location>
        <location evidence="2">Cytosol</location>
    </subcellularLocation>
    <subcellularLocation>
        <location evidence="1">Peroxisome matrix</location>
    </subcellularLocation>
</comment>
<evidence type="ECO:0000256" key="7">
    <source>
        <dbReference type="ARBA" id="ARBA00022927"/>
    </source>
</evidence>
<sequence>MNNSRSLWRQKGVHYFGDTEEKFYTYNKVDHNHNVKIALDVNYPLSFYVRNDGKCSLYTFNQAFKHLGTASLPSSATASQSSLIGTPNSIAHYNNWLLIATNEGVHQYHVNCNDVVRGQNIDDFVQLNLLRRTQPVGRQFVASFISADVQISTWPNVVHSVNETMKLNRDSNKEIISTVERTLVETRTNFEATYTGFYNHETQDPPKIMPLSGPLNKGVRQISFSFRANSYQSICGAQWFDWDIPKQSLRNVGSGDGFQLLSIDTSALLRETFAVGTYGGNVLLHDNRCKETIQQMKFSEPHPISNVKFSPIVQPLLATSTDDFKIKLWDLRSGFDGAYLTLEGHTHEISGIQFSVHRADLLYTSSYDSTIKIWNINDQLPPHHCMTTISPSPGSPVTTLVAGCHRPDSFYYSCIDGSTGICRLKEELFEEVIPHRLTDPEDREAERLQYFRNNYQLLKLTLKKVKRIIDARTNVEPVFPLIDLSSQSVFDLSVNKPSLAQTPLKEVIAFFSYNLSNAIPQQFMQAPDPLQLSDAYRNKLFAKVIGSIQKNDAETLMLEKRSILTTLEAFPRYDILAITQVLAASFFDEALEIGSNYLDLLIRNKKLDKFLDIGYFLLFPTIYDDENKDFQLLSQVEHNVRTQLRTMLNNGTKILDEIRDYQAVLATASNDKDTSTRRLFDTLRKHDRFLSMFLCRTYLSITLSLGQWSACIITASQAAKDTNGFPFHDTLFNWLDTEVRQKFSEAILEKVQAKRTDPATFINAIAEVILIATHAQELPKDFEDSVNNLTEVIHGILKNILTNEDTVKMFNASPLSIALAIKQIIDKNGRSTSHQGSRTKNLNKVMTLITNVVSSAPTQ</sequence>
<dbReference type="GO" id="GO:0005782">
    <property type="term" value="C:peroxisomal matrix"/>
    <property type="evidence" value="ECO:0007669"/>
    <property type="project" value="UniProtKB-SubCell"/>
</dbReference>
<evidence type="ECO:0000256" key="5">
    <source>
        <dbReference type="ARBA" id="ARBA00022574"/>
    </source>
</evidence>
<comment type="caution">
    <text evidence="12">The sequence shown here is derived from an EMBL/GenBank/DDBJ whole genome shotgun (WGS) entry which is preliminary data.</text>
</comment>
<evidence type="ECO:0000256" key="6">
    <source>
        <dbReference type="ARBA" id="ARBA00022737"/>
    </source>
</evidence>
<dbReference type="InterPro" id="IPR015943">
    <property type="entry name" value="WD40/YVTN_repeat-like_dom_sf"/>
</dbReference>
<dbReference type="AlphaFoldDB" id="A0A1J4KM99"/>
<dbReference type="InterPro" id="IPR036322">
    <property type="entry name" value="WD40_repeat_dom_sf"/>
</dbReference>
<dbReference type="OrthoDB" id="273771at2759"/>
<keyword evidence="3" id="KW-0813">Transport</keyword>
<proteinExistence type="inferred from homology"/>
<dbReference type="EMBL" id="MLAK01000567">
    <property type="protein sequence ID" value="OHT12266.1"/>
    <property type="molecule type" value="Genomic_DNA"/>
</dbReference>
<dbReference type="VEuPathDB" id="TrichDB:TRFO_17938"/>
<evidence type="ECO:0000313" key="13">
    <source>
        <dbReference type="Proteomes" id="UP000179807"/>
    </source>
</evidence>
<dbReference type="GO" id="GO:0005053">
    <property type="term" value="F:peroxisome matrix targeting signal-2 binding"/>
    <property type="evidence" value="ECO:0007669"/>
    <property type="project" value="InterPro"/>
</dbReference>
<evidence type="ECO:0000256" key="11">
    <source>
        <dbReference type="PROSITE-ProRule" id="PRU00221"/>
    </source>
</evidence>
<dbReference type="PANTHER" id="PTHR46027:SF1">
    <property type="entry name" value="PEROXISOMAL TARGETING SIGNAL 2 RECEPTOR"/>
    <property type="match status" value="1"/>
</dbReference>
<reference evidence="12" key="1">
    <citation type="submission" date="2016-10" db="EMBL/GenBank/DDBJ databases">
        <authorList>
            <person name="Benchimol M."/>
            <person name="Almeida L.G."/>
            <person name="Vasconcelos A.T."/>
            <person name="Perreira-Neves A."/>
            <person name="Rosa I.A."/>
            <person name="Tasca T."/>
            <person name="Bogo M.R."/>
            <person name="de Souza W."/>
        </authorList>
    </citation>
    <scope>NUCLEOTIDE SEQUENCE [LARGE SCALE GENOMIC DNA]</scope>
    <source>
        <strain evidence="12">K</strain>
    </source>
</reference>
<dbReference type="GO" id="GO:0016558">
    <property type="term" value="P:protein import into peroxisome matrix"/>
    <property type="evidence" value="ECO:0007669"/>
    <property type="project" value="InterPro"/>
</dbReference>
<keyword evidence="13" id="KW-1185">Reference proteome</keyword>
<gene>
    <name evidence="12" type="ORF">TRFO_17938</name>
</gene>
<evidence type="ECO:0000256" key="10">
    <source>
        <dbReference type="ARBA" id="ARBA00032565"/>
    </source>
</evidence>
<keyword evidence="7" id="KW-0653">Protein transport</keyword>
<dbReference type="InterPro" id="IPR044536">
    <property type="entry name" value="PEX7"/>
</dbReference>
<evidence type="ECO:0000256" key="4">
    <source>
        <dbReference type="ARBA" id="ARBA00022490"/>
    </source>
</evidence>
<accession>A0A1J4KM99</accession>
<dbReference type="Gene3D" id="2.130.10.10">
    <property type="entry name" value="YVTN repeat-like/Quinoprotein amine dehydrogenase"/>
    <property type="match status" value="1"/>
</dbReference>
<dbReference type="SUPFAM" id="SSF50978">
    <property type="entry name" value="WD40 repeat-like"/>
    <property type="match status" value="1"/>
</dbReference>
<keyword evidence="5 11" id="KW-0853">WD repeat</keyword>
<evidence type="ECO:0000256" key="8">
    <source>
        <dbReference type="ARBA" id="ARBA00023140"/>
    </source>
</evidence>
<dbReference type="PROSITE" id="PS00678">
    <property type="entry name" value="WD_REPEATS_1"/>
    <property type="match status" value="2"/>
</dbReference>
<dbReference type="RefSeq" id="XP_068365402.1">
    <property type="nucleotide sequence ID" value="XM_068499883.1"/>
</dbReference>
<dbReference type="InterPro" id="IPR001680">
    <property type="entry name" value="WD40_rpt"/>
</dbReference>
<evidence type="ECO:0000256" key="2">
    <source>
        <dbReference type="ARBA" id="ARBA00004514"/>
    </source>
</evidence>
<keyword evidence="4" id="KW-0963">Cytoplasm</keyword>
<feature type="repeat" description="WD" evidence="11">
    <location>
        <begin position="304"/>
        <end position="334"/>
    </location>
</feature>
<comment type="similarity">
    <text evidence="9">Belongs to the WD repeat peroxin-7 family.</text>
</comment>
<dbReference type="PANTHER" id="PTHR46027">
    <property type="entry name" value="PEROXISOMAL TARGETING SIGNAL 2 RECEPTOR"/>
    <property type="match status" value="1"/>
</dbReference>
<protein>
    <recommendedName>
        <fullName evidence="10">Peroxin-7</fullName>
    </recommendedName>
</protein>
<dbReference type="GO" id="GO:0005829">
    <property type="term" value="C:cytosol"/>
    <property type="evidence" value="ECO:0007669"/>
    <property type="project" value="UniProtKB-SubCell"/>
</dbReference>
<organism evidence="12 13">
    <name type="scientific">Tritrichomonas foetus</name>
    <dbReference type="NCBI Taxonomy" id="1144522"/>
    <lineage>
        <taxon>Eukaryota</taxon>
        <taxon>Metamonada</taxon>
        <taxon>Parabasalia</taxon>
        <taxon>Tritrichomonadida</taxon>
        <taxon>Tritrichomonadidae</taxon>
        <taxon>Tritrichomonas</taxon>
    </lineage>
</organism>
<dbReference type="SMART" id="SM00320">
    <property type="entry name" value="WD40"/>
    <property type="match status" value="2"/>
</dbReference>
<dbReference type="Pfam" id="PF00400">
    <property type="entry name" value="WD40"/>
    <property type="match status" value="1"/>
</dbReference>
<evidence type="ECO:0000256" key="1">
    <source>
        <dbReference type="ARBA" id="ARBA00004253"/>
    </source>
</evidence>
<evidence type="ECO:0000256" key="9">
    <source>
        <dbReference type="ARBA" id="ARBA00024017"/>
    </source>
</evidence>
<keyword evidence="8" id="KW-0576">Peroxisome</keyword>
<dbReference type="PROSITE" id="PS50082">
    <property type="entry name" value="WD_REPEATS_2"/>
    <property type="match status" value="2"/>
</dbReference>
<evidence type="ECO:0000256" key="3">
    <source>
        <dbReference type="ARBA" id="ARBA00022448"/>
    </source>
</evidence>
<evidence type="ECO:0000313" key="12">
    <source>
        <dbReference type="EMBL" id="OHT12266.1"/>
    </source>
</evidence>
<dbReference type="PROSITE" id="PS50294">
    <property type="entry name" value="WD_REPEATS_REGION"/>
    <property type="match status" value="1"/>
</dbReference>
<dbReference type="Proteomes" id="UP000179807">
    <property type="component" value="Unassembled WGS sequence"/>
</dbReference>
<keyword evidence="6" id="KW-0677">Repeat</keyword>
<feature type="repeat" description="WD" evidence="11">
    <location>
        <begin position="342"/>
        <end position="377"/>
    </location>
</feature>
<dbReference type="GeneID" id="94834587"/>
<name>A0A1J4KM99_9EUKA</name>